<sequence length="82" mass="9306">MKYIKAGTHIKDEEHLKAWLIRVTINCCNSVQTSWWRKKVVPAEVPGNMAETADGEENSRITEALRSLPGAKAASRHFNERK</sequence>
<evidence type="ECO:0000313" key="2">
    <source>
        <dbReference type="Proteomes" id="UP001299546"/>
    </source>
</evidence>
<dbReference type="EMBL" id="JAJCIS010000014">
    <property type="protein sequence ID" value="MCB7388718.1"/>
    <property type="molecule type" value="Genomic_DNA"/>
</dbReference>
<keyword evidence="2" id="KW-1185">Reference proteome</keyword>
<comment type="caution">
    <text evidence="1">The sequence shown here is derived from an EMBL/GenBank/DDBJ whole genome shotgun (WGS) entry which is preliminary data.</text>
</comment>
<protein>
    <submittedName>
        <fullName evidence="1">Uncharacterized protein</fullName>
    </submittedName>
</protein>
<organism evidence="1 2">
    <name type="scientific">Bariatricus massiliensis</name>
    <dbReference type="NCBI Taxonomy" id="1745713"/>
    <lineage>
        <taxon>Bacteria</taxon>
        <taxon>Bacillati</taxon>
        <taxon>Bacillota</taxon>
        <taxon>Clostridia</taxon>
        <taxon>Lachnospirales</taxon>
        <taxon>Lachnospiraceae</taxon>
        <taxon>Bariatricus</taxon>
    </lineage>
</organism>
<evidence type="ECO:0000313" key="1">
    <source>
        <dbReference type="EMBL" id="MCB7388718.1"/>
    </source>
</evidence>
<dbReference type="Proteomes" id="UP001299546">
    <property type="component" value="Unassembled WGS sequence"/>
</dbReference>
<dbReference type="RefSeq" id="WP_066732915.1">
    <property type="nucleotide sequence ID" value="NZ_JAJCIQ010000014.1"/>
</dbReference>
<reference evidence="1 2" key="1">
    <citation type="submission" date="2021-10" db="EMBL/GenBank/DDBJ databases">
        <title>Collection of gut derived symbiotic bacterial strains cultured from healthy donors.</title>
        <authorList>
            <person name="Lin H."/>
            <person name="Littmann E."/>
            <person name="Kohout C."/>
            <person name="Pamer E.G."/>
        </authorList>
    </citation>
    <scope>NUCLEOTIDE SEQUENCE [LARGE SCALE GENOMIC DNA]</scope>
    <source>
        <strain evidence="1 2">DFI.1.165</strain>
    </source>
</reference>
<name>A0ABS8DJV7_9FIRM</name>
<accession>A0ABS8DJV7</accession>
<gene>
    <name evidence="1" type="ORF">LIZ65_15625</name>
</gene>
<proteinExistence type="predicted"/>